<dbReference type="Proteomes" id="UP001595859">
    <property type="component" value="Unassembled WGS sequence"/>
</dbReference>
<name>A0ABV9SC89_9PSEU</name>
<keyword evidence="3" id="KW-1185">Reference proteome</keyword>
<gene>
    <name evidence="2" type="ORF">ACFPCV_37830</name>
</gene>
<protein>
    <submittedName>
        <fullName evidence="2">Uncharacterized protein</fullName>
    </submittedName>
</protein>
<keyword evidence="1" id="KW-0472">Membrane</keyword>
<keyword evidence="1" id="KW-1133">Transmembrane helix</keyword>
<evidence type="ECO:0000313" key="3">
    <source>
        <dbReference type="Proteomes" id="UP001595859"/>
    </source>
</evidence>
<keyword evidence="1" id="KW-0812">Transmembrane</keyword>
<evidence type="ECO:0000313" key="2">
    <source>
        <dbReference type="EMBL" id="MFC4859290.1"/>
    </source>
</evidence>
<evidence type="ECO:0000256" key="1">
    <source>
        <dbReference type="SAM" id="Phobius"/>
    </source>
</evidence>
<dbReference type="EMBL" id="JBHSIS010000027">
    <property type="protein sequence ID" value="MFC4859290.1"/>
    <property type="molecule type" value="Genomic_DNA"/>
</dbReference>
<feature type="transmembrane region" description="Helical" evidence="1">
    <location>
        <begin position="30"/>
        <end position="50"/>
    </location>
</feature>
<comment type="caution">
    <text evidence="2">The sequence shown here is derived from an EMBL/GenBank/DDBJ whole genome shotgun (WGS) entry which is preliminary data.</text>
</comment>
<sequence length="51" mass="5351">MLGVLLAAAIVAAAIKVTFAACGHRVTWRLAFVLAFLALLLTMCASVYAAR</sequence>
<organism evidence="2 3">
    <name type="scientific">Actinophytocola glycyrrhizae</name>
    <dbReference type="NCBI Taxonomy" id="2044873"/>
    <lineage>
        <taxon>Bacteria</taxon>
        <taxon>Bacillati</taxon>
        <taxon>Actinomycetota</taxon>
        <taxon>Actinomycetes</taxon>
        <taxon>Pseudonocardiales</taxon>
        <taxon>Pseudonocardiaceae</taxon>
    </lineage>
</organism>
<proteinExistence type="predicted"/>
<dbReference type="RefSeq" id="WP_378062256.1">
    <property type="nucleotide sequence ID" value="NZ_JBHSIS010000027.1"/>
</dbReference>
<reference evidence="3" key="1">
    <citation type="journal article" date="2019" name="Int. J. Syst. Evol. Microbiol.">
        <title>The Global Catalogue of Microorganisms (GCM) 10K type strain sequencing project: providing services to taxonomists for standard genome sequencing and annotation.</title>
        <authorList>
            <consortium name="The Broad Institute Genomics Platform"/>
            <consortium name="The Broad Institute Genome Sequencing Center for Infectious Disease"/>
            <person name="Wu L."/>
            <person name="Ma J."/>
        </authorList>
    </citation>
    <scope>NUCLEOTIDE SEQUENCE [LARGE SCALE GENOMIC DNA]</scope>
    <source>
        <strain evidence="3">ZS-22-S1</strain>
    </source>
</reference>
<accession>A0ABV9SC89</accession>